<dbReference type="AlphaFoldDB" id="A0A081KF21"/>
<gene>
    <name evidence="1" type="ORF">GV64_20250</name>
</gene>
<dbReference type="EMBL" id="JOJP01000001">
    <property type="protein sequence ID" value="KEI72747.1"/>
    <property type="molecule type" value="Genomic_DNA"/>
</dbReference>
<accession>A0A081KF21</accession>
<dbReference type="STRING" id="305900.GV64_20250"/>
<sequence>MGGKLAPLCSYGWTMADIHIDEFYQDCLKILVQLYNTFPRLTTLYVDDLISNAGTDEFGIPNRRHKACFDAMLWLASEGYIRYQDNIRHDALDQVVLTEKSFLRLSLPVVIINDSQDLPPSVARKQATIAWHCRQALKDKGSEAIVQAALQFFSQS</sequence>
<protein>
    <submittedName>
        <fullName evidence="1">Uncharacterized protein</fullName>
    </submittedName>
</protein>
<comment type="caution">
    <text evidence="1">The sequence shown here is derived from an EMBL/GenBank/DDBJ whole genome shotgun (WGS) entry which is preliminary data.</text>
</comment>
<evidence type="ECO:0000313" key="1">
    <source>
        <dbReference type="EMBL" id="KEI72747.1"/>
    </source>
</evidence>
<keyword evidence="2" id="KW-1185">Reference proteome</keyword>
<organism evidence="1 2">
    <name type="scientific">Endozoicomonas elysicola</name>
    <dbReference type="NCBI Taxonomy" id="305900"/>
    <lineage>
        <taxon>Bacteria</taxon>
        <taxon>Pseudomonadati</taxon>
        <taxon>Pseudomonadota</taxon>
        <taxon>Gammaproteobacteria</taxon>
        <taxon>Oceanospirillales</taxon>
        <taxon>Endozoicomonadaceae</taxon>
        <taxon>Endozoicomonas</taxon>
    </lineage>
</organism>
<proteinExistence type="predicted"/>
<name>A0A081KF21_9GAMM</name>
<evidence type="ECO:0000313" key="2">
    <source>
        <dbReference type="Proteomes" id="UP000027997"/>
    </source>
</evidence>
<dbReference type="Proteomes" id="UP000027997">
    <property type="component" value="Unassembled WGS sequence"/>
</dbReference>
<dbReference type="eggNOG" id="ENOG5032SUN">
    <property type="taxonomic scope" value="Bacteria"/>
</dbReference>
<reference evidence="1 2" key="1">
    <citation type="submission" date="2014-06" db="EMBL/GenBank/DDBJ databases">
        <title>Whole Genome Sequences of Three Symbiotic Endozoicomonas Bacteria.</title>
        <authorList>
            <person name="Neave M.J."/>
            <person name="Apprill A."/>
            <person name="Voolstra C.R."/>
        </authorList>
    </citation>
    <scope>NUCLEOTIDE SEQUENCE [LARGE SCALE GENOMIC DNA]</scope>
    <source>
        <strain evidence="1 2">DSM 22380</strain>
    </source>
</reference>